<evidence type="ECO:0000313" key="8">
    <source>
        <dbReference type="Proteomes" id="UP000287171"/>
    </source>
</evidence>
<keyword evidence="8" id="KW-1185">Reference proteome</keyword>
<evidence type="ECO:0000256" key="3">
    <source>
        <dbReference type="ARBA" id="ARBA00022989"/>
    </source>
</evidence>
<keyword evidence="2 6" id="KW-0812">Transmembrane</keyword>
<evidence type="ECO:0000256" key="6">
    <source>
        <dbReference type="SAM" id="Phobius"/>
    </source>
</evidence>
<feature type="region of interest" description="Disordered" evidence="5">
    <location>
        <begin position="1"/>
        <end position="28"/>
    </location>
</feature>
<dbReference type="PANTHER" id="PTHR47704:SF1">
    <property type="entry name" value="POTASSIUM TRANSPORTER KIMA"/>
    <property type="match status" value="1"/>
</dbReference>
<dbReference type="RefSeq" id="WP_246039170.1">
    <property type="nucleotide sequence ID" value="NZ_BIFT01000001.1"/>
</dbReference>
<protein>
    <submittedName>
        <fullName evidence="7">Amino acid permease</fullName>
    </submittedName>
</protein>
<feature type="transmembrane region" description="Helical" evidence="6">
    <location>
        <begin position="506"/>
        <end position="526"/>
    </location>
</feature>
<feature type="transmembrane region" description="Helical" evidence="6">
    <location>
        <begin position="346"/>
        <end position="366"/>
    </location>
</feature>
<feature type="transmembrane region" description="Helical" evidence="6">
    <location>
        <begin position="263"/>
        <end position="285"/>
    </location>
</feature>
<evidence type="ECO:0000256" key="2">
    <source>
        <dbReference type="ARBA" id="ARBA00022692"/>
    </source>
</evidence>
<feature type="transmembrane region" description="Helical" evidence="6">
    <location>
        <begin position="146"/>
        <end position="165"/>
    </location>
</feature>
<dbReference type="Pfam" id="PF13520">
    <property type="entry name" value="AA_permease_2"/>
    <property type="match status" value="1"/>
</dbReference>
<evidence type="ECO:0000313" key="7">
    <source>
        <dbReference type="EMBL" id="GCE28469.1"/>
    </source>
</evidence>
<keyword evidence="3 6" id="KW-1133">Transmembrane helix</keyword>
<comment type="caution">
    <text evidence="7">The sequence shown here is derived from an EMBL/GenBank/DDBJ whole genome shotgun (WGS) entry which is preliminary data.</text>
</comment>
<dbReference type="GO" id="GO:0016020">
    <property type="term" value="C:membrane"/>
    <property type="evidence" value="ECO:0007669"/>
    <property type="project" value="UniProtKB-SubCell"/>
</dbReference>
<evidence type="ECO:0000256" key="1">
    <source>
        <dbReference type="ARBA" id="ARBA00004141"/>
    </source>
</evidence>
<dbReference type="PANTHER" id="PTHR47704">
    <property type="entry name" value="POTASSIUM TRANSPORTER KIMA"/>
    <property type="match status" value="1"/>
</dbReference>
<evidence type="ECO:0000256" key="5">
    <source>
        <dbReference type="SAM" id="MobiDB-lite"/>
    </source>
</evidence>
<comment type="subcellular location">
    <subcellularLocation>
        <location evidence="1">Membrane</location>
        <topology evidence="1">Multi-pass membrane protein</topology>
    </subcellularLocation>
</comment>
<reference evidence="8" key="1">
    <citation type="submission" date="2018-12" db="EMBL/GenBank/DDBJ databases">
        <title>Tengunoibacter tsumagoiensis gen. nov., sp. nov., Dictyobacter kobayashii sp. nov., D. alpinus sp. nov., and D. joshuensis sp. nov. and description of Dictyobacteraceae fam. nov. within the order Ktedonobacterales isolated from Tengu-no-mugimeshi.</title>
        <authorList>
            <person name="Wang C.M."/>
            <person name="Zheng Y."/>
            <person name="Sakai Y."/>
            <person name="Toyoda A."/>
            <person name="Minakuchi Y."/>
            <person name="Abe K."/>
            <person name="Yokota A."/>
            <person name="Yabe S."/>
        </authorList>
    </citation>
    <scope>NUCLEOTIDE SEQUENCE [LARGE SCALE GENOMIC DNA]</scope>
    <source>
        <strain evidence="8">Uno16</strain>
    </source>
</reference>
<gene>
    <name evidence="7" type="ORF">KDA_39530</name>
</gene>
<sequence>MDQRDSQILIPEENGNQSAQMSKGFIDGDDPARIARTEVIKGSKYPSHERIRTIRPSRKALESVSPGLLKATDAMLAPPHGGSRIWFYTKRALIGAPLATSQAEHERLTKVKALAVLSSDAISSVAYATEACMGILIFAGLSSLHMILPISIAIIVLLAIVAVSYSQTIPAYPGGGGSYIVAKDNLGTNAGLIAAAALLIDYVLTVSVSVASGVQNLSSIPFFHFLNAPHLEAFLDVGLVIIITVVNLRGVRESGSIFAIPTYFFIVSAFFMIAVGLFEAFVLHHQPLVASFHTINNQAVHATEGISVFLILRAFASGCSAMTGVEAISNGVPAFKKPEAKNARTTLFWMASILGLLFGGITILTLTNGIAPDPSGTQTVIAQLAAHIFSGPLAFFFPLFQLGILLILTLAANTSYADFPRLASLLARDNFLPHQFAFRGDRLAFSIGIVSLAIMASILLLVFDGSVDHLIDLYAVGVFLSFTLSQSGMVLHWWRLRTEQKSWLRSAIINGTGALTTALVAIIIASTKFVSGAWIVVILIPLLVLMFMGIHAHYKRVERERTTNIPARPADIKHLFIVPIAGMDRVSIQSLSYARSITDNVIAVHVAMDSDDEQRVRAAWKQWRPNIGVDEKTELIIIESPYRSLTRPLLTYIDTVHELYSDYTLTVLLPEFIVGHLWEHILHNQTALSLKAALLFRPGIIVTSVPQHLPSRMQDMPEPLPTP</sequence>
<feature type="transmembrane region" description="Helical" evidence="6">
    <location>
        <begin position="474"/>
        <end position="494"/>
    </location>
</feature>
<feature type="transmembrane region" description="Helical" evidence="6">
    <location>
        <begin position="386"/>
        <end position="412"/>
    </location>
</feature>
<evidence type="ECO:0000256" key="4">
    <source>
        <dbReference type="ARBA" id="ARBA00023136"/>
    </source>
</evidence>
<proteinExistence type="predicted"/>
<dbReference type="InterPro" id="IPR002293">
    <property type="entry name" value="AA/rel_permease1"/>
</dbReference>
<organism evidence="7 8">
    <name type="scientific">Dictyobacter alpinus</name>
    <dbReference type="NCBI Taxonomy" id="2014873"/>
    <lineage>
        <taxon>Bacteria</taxon>
        <taxon>Bacillati</taxon>
        <taxon>Chloroflexota</taxon>
        <taxon>Ktedonobacteria</taxon>
        <taxon>Ktedonobacterales</taxon>
        <taxon>Dictyobacteraceae</taxon>
        <taxon>Dictyobacter</taxon>
    </lineage>
</organism>
<name>A0A402BAW2_9CHLR</name>
<accession>A0A402BAW2</accession>
<dbReference type="GO" id="GO:0022857">
    <property type="term" value="F:transmembrane transporter activity"/>
    <property type="evidence" value="ECO:0007669"/>
    <property type="project" value="InterPro"/>
</dbReference>
<dbReference type="InterPro" id="IPR053153">
    <property type="entry name" value="APC_K+_Transporter"/>
</dbReference>
<feature type="transmembrane region" description="Helical" evidence="6">
    <location>
        <begin position="532"/>
        <end position="552"/>
    </location>
</feature>
<dbReference type="Proteomes" id="UP000287171">
    <property type="component" value="Unassembled WGS sequence"/>
</dbReference>
<feature type="transmembrane region" description="Helical" evidence="6">
    <location>
        <begin position="233"/>
        <end position="251"/>
    </location>
</feature>
<dbReference type="AlphaFoldDB" id="A0A402BAW2"/>
<feature type="transmembrane region" description="Helical" evidence="6">
    <location>
        <begin position="305"/>
        <end position="325"/>
    </location>
</feature>
<dbReference type="Gene3D" id="1.20.1740.10">
    <property type="entry name" value="Amino acid/polyamine transporter I"/>
    <property type="match status" value="1"/>
</dbReference>
<feature type="transmembrane region" description="Helical" evidence="6">
    <location>
        <begin position="186"/>
        <end position="213"/>
    </location>
</feature>
<keyword evidence="4 6" id="KW-0472">Membrane</keyword>
<dbReference type="EMBL" id="BIFT01000001">
    <property type="protein sequence ID" value="GCE28469.1"/>
    <property type="molecule type" value="Genomic_DNA"/>
</dbReference>
<feature type="transmembrane region" description="Helical" evidence="6">
    <location>
        <begin position="443"/>
        <end position="462"/>
    </location>
</feature>